<gene>
    <name evidence="3" type="ORF">HPP92_013085</name>
</gene>
<accession>A0A835UUH2</accession>
<dbReference type="OrthoDB" id="185373at2759"/>
<keyword evidence="4" id="KW-1185">Reference proteome</keyword>
<feature type="compositionally biased region" description="Acidic residues" evidence="1">
    <location>
        <begin position="150"/>
        <end position="163"/>
    </location>
</feature>
<reference evidence="3 4" key="1">
    <citation type="journal article" date="2020" name="Nat. Food">
        <title>A phased Vanilla planifolia genome enables genetic improvement of flavour and production.</title>
        <authorList>
            <person name="Hasing T."/>
            <person name="Tang H."/>
            <person name="Brym M."/>
            <person name="Khazi F."/>
            <person name="Huang T."/>
            <person name="Chambers A.H."/>
        </authorList>
    </citation>
    <scope>NUCLEOTIDE SEQUENCE [LARGE SCALE GENOMIC DNA]</scope>
    <source>
        <tissue evidence="3">Leaf</tissue>
    </source>
</reference>
<feature type="region of interest" description="Disordered" evidence="1">
    <location>
        <begin position="145"/>
        <end position="218"/>
    </location>
</feature>
<comment type="caution">
    <text evidence="3">The sequence shown here is derived from an EMBL/GenBank/DDBJ whole genome shotgun (WGS) entry which is preliminary data.</text>
</comment>
<dbReference type="AlphaFoldDB" id="A0A835UUH2"/>
<dbReference type="PANTHER" id="PTHR13138">
    <property type="entry name" value="PROTEIN LIN1"/>
    <property type="match status" value="1"/>
</dbReference>
<feature type="domain" description="OCRE" evidence="2">
    <location>
        <begin position="239"/>
        <end position="288"/>
    </location>
</feature>
<dbReference type="InterPro" id="IPR039905">
    <property type="entry name" value="CD2BP2/Lin1"/>
</dbReference>
<dbReference type="CDD" id="cd16166">
    <property type="entry name" value="OCRE_SUA_like"/>
    <property type="match status" value="1"/>
</dbReference>
<sequence length="296" mass="33740">MDHEQSAGHDDSTFEIDGIEIEPFNLKQELKEGYFEESGNFVEYKREREIKPREREKIAEDDYQDLSSEDIRKMKRRIAGILLPGETIVQALKRLKGKSNDKRAKMSESTKLLFDQLTEDAMKLMENGEYNVYHEERETFEREIASKDEDNYDIFGDDDDDDALDARMQSNDTSSGQINHSPVRNSNALQNLDPTGDEDVQPEKATLDSSIDQTSKPTTGKLDSLKHFYYTDSTSGGSDSDYVYDPSSGYYYSSNLGYYYDPSSKLYCCATSGIWYSFDEQSGSYVEVGDASFQAL</sequence>
<dbReference type="GO" id="GO:0005682">
    <property type="term" value="C:U5 snRNP"/>
    <property type="evidence" value="ECO:0007669"/>
    <property type="project" value="InterPro"/>
</dbReference>
<dbReference type="PANTHER" id="PTHR13138:SF3">
    <property type="entry name" value="CD2 ANTIGEN CYTOPLASMIC TAIL-BINDING PROTEIN 2"/>
    <property type="match status" value="1"/>
</dbReference>
<evidence type="ECO:0000259" key="2">
    <source>
        <dbReference type="Pfam" id="PF17780"/>
    </source>
</evidence>
<feature type="compositionally biased region" description="Polar residues" evidence="1">
    <location>
        <begin position="207"/>
        <end position="218"/>
    </location>
</feature>
<dbReference type="Pfam" id="PF17780">
    <property type="entry name" value="OCRE"/>
    <property type="match status" value="1"/>
</dbReference>
<evidence type="ECO:0000313" key="4">
    <source>
        <dbReference type="Proteomes" id="UP000636800"/>
    </source>
</evidence>
<organism evidence="3 4">
    <name type="scientific">Vanilla planifolia</name>
    <name type="common">Vanilla</name>
    <dbReference type="NCBI Taxonomy" id="51239"/>
    <lineage>
        <taxon>Eukaryota</taxon>
        <taxon>Viridiplantae</taxon>
        <taxon>Streptophyta</taxon>
        <taxon>Embryophyta</taxon>
        <taxon>Tracheophyta</taxon>
        <taxon>Spermatophyta</taxon>
        <taxon>Magnoliopsida</taxon>
        <taxon>Liliopsida</taxon>
        <taxon>Asparagales</taxon>
        <taxon>Orchidaceae</taxon>
        <taxon>Vanilloideae</taxon>
        <taxon>Vanilleae</taxon>
        <taxon>Vanilla</taxon>
    </lineage>
</organism>
<evidence type="ECO:0000256" key="1">
    <source>
        <dbReference type="SAM" id="MobiDB-lite"/>
    </source>
</evidence>
<dbReference type="EMBL" id="JADCNL010000006">
    <property type="protein sequence ID" value="KAG0476244.1"/>
    <property type="molecule type" value="Genomic_DNA"/>
</dbReference>
<proteinExistence type="predicted"/>
<name>A0A835UUH2_VANPL</name>
<feature type="compositionally biased region" description="Polar residues" evidence="1">
    <location>
        <begin position="168"/>
        <end position="193"/>
    </location>
</feature>
<evidence type="ECO:0000313" key="3">
    <source>
        <dbReference type="EMBL" id="KAG0476244.1"/>
    </source>
</evidence>
<dbReference type="InterPro" id="IPR041591">
    <property type="entry name" value="OCRE"/>
</dbReference>
<protein>
    <recommendedName>
        <fullName evidence="2">OCRE domain-containing protein</fullName>
    </recommendedName>
</protein>
<dbReference type="InterPro" id="IPR035623">
    <property type="entry name" value="SUA-like_OCRE"/>
</dbReference>
<dbReference type="Proteomes" id="UP000636800">
    <property type="component" value="Chromosome 6"/>
</dbReference>